<feature type="region of interest" description="Disordered" evidence="1">
    <location>
        <begin position="425"/>
        <end position="448"/>
    </location>
</feature>
<proteinExistence type="predicted"/>
<comment type="caution">
    <text evidence="2">The sequence shown here is derived from an EMBL/GenBank/DDBJ whole genome shotgun (WGS) entry which is preliminary data.</text>
</comment>
<sequence>MAAVSPARRRERVVERNSVLRASILDTALELGVADSSAVARWMFNPLQEVDEDAESMVSPSLTYASTATSEESAYGSNFRHHRPGAGASTSNSFSSQSHSPAKSGKPSLDDLGYSRNDGLTPEPGAQRAIHFDLSNTPEPRAPSPMPPPAKSAKLRKAKPDGYESDGGYVSDGTKSNKEKEKKKSKKKLKEDGNVPGEESDGGYLSEFSSRKRKEKKKAKKEKEALEKSMTDGESDGGYISMTFGKGRRDRAAAAKAANAAAGNQTGDESDGAYLSESSVKKRSRFFRMNGKSSRKKNSPSEAASVVPPVPSLPPMQLKIADMFAKGEMPFSEDSRTVTPVPSERTAVETRSLNASTRTYDTSISSMEPSLNSSVEPSIGVQTPLDSPKAIPNVFIDAGSIRSPSTDLLATFGQRNLSQVHTPVRAKGPSLDTISTNSSAESPAALQATSPLRKPTVPMISMPRPKKNPSAQTVSPQISAPNTHALMAKHTPVPLILTPPTPAASAQFQTVVRKLTFTQSNYPE</sequence>
<gene>
    <name evidence="2" type="ORF">EUX98_g1500</name>
</gene>
<keyword evidence="3" id="KW-1185">Reference proteome</keyword>
<accession>A0A4V3XJD0</accession>
<feature type="compositionally biased region" description="Low complexity" evidence="1">
    <location>
        <begin position="89"/>
        <end position="100"/>
    </location>
</feature>
<evidence type="ECO:0000313" key="2">
    <source>
        <dbReference type="EMBL" id="THH32683.1"/>
    </source>
</evidence>
<feature type="region of interest" description="Disordered" evidence="1">
    <location>
        <begin position="73"/>
        <end position="312"/>
    </location>
</feature>
<reference evidence="2 3" key="1">
    <citation type="submission" date="2019-02" db="EMBL/GenBank/DDBJ databases">
        <title>Genome sequencing of the rare red list fungi Antrodiella citrinella (Flaviporus citrinellus).</title>
        <authorList>
            <person name="Buettner E."/>
            <person name="Kellner H."/>
        </authorList>
    </citation>
    <scope>NUCLEOTIDE SEQUENCE [LARGE SCALE GENOMIC DNA]</scope>
    <source>
        <strain evidence="2 3">DSM 108506</strain>
    </source>
</reference>
<dbReference type="Proteomes" id="UP000308730">
    <property type="component" value="Unassembled WGS sequence"/>
</dbReference>
<name>A0A4V3XJD0_9APHY</name>
<dbReference type="EMBL" id="SGPM01000017">
    <property type="protein sequence ID" value="THH32683.1"/>
    <property type="molecule type" value="Genomic_DNA"/>
</dbReference>
<organism evidence="2 3">
    <name type="scientific">Antrodiella citrinella</name>
    <dbReference type="NCBI Taxonomy" id="2447956"/>
    <lineage>
        <taxon>Eukaryota</taxon>
        <taxon>Fungi</taxon>
        <taxon>Dikarya</taxon>
        <taxon>Basidiomycota</taxon>
        <taxon>Agaricomycotina</taxon>
        <taxon>Agaricomycetes</taxon>
        <taxon>Polyporales</taxon>
        <taxon>Steccherinaceae</taxon>
        <taxon>Antrodiella</taxon>
    </lineage>
</organism>
<feature type="compositionally biased region" description="Basic and acidic residues" evidence="1">
    <location>
        <begin position="221"/>
        <end position="231"/>
    </location>
</feature>
<feature type="compositionally biased region" description="Basic residues" evidence="1">
    <location>
        <begin position="211"/>
        <end position="220"/>
    </location>
</feature>
<dbReference type="AlphaFoldDB" id="A0A4V3XJD0"/>
<feature type="compositionally biased region" description="Pro residues" evidence="1">
    <location>
        <begin position="140"/>
        <end position="150"/>
    </location>
</feature>
<feature type="compositionally biased region" description="Polar residues" evidence="1">
    <location>
        <begin position="432"/>
        <end position="441"/>
    </location>
</feature>
<feature type="compositionally biased region" description="Polar residues" evidence="1">
    <location>
        <begin position="349"/>
        <end position="380"/>
    </location>
</feature>
<evidence type="ECO:0000256" key="1">
    <source>
        <dbReference type="SAM" id="MobiDB-lite"/>
    </source>
</evidence>
<protein>
    <submittedName>
        <fullName evidence="2">Uncharacterized protein</fullName>
    </submittedName>
</protein>
<feature type="region of interest" description="Disordered" evidence="1">
    <location>
        <begin position="331"/>
        <end position="380"/>
    </location>
</feature>
<evidence type="ECO:0000313" key="3">
    <source>
        <dbReference type="Proteomes" id="UP000308730"/>
    </source>
</evidence>
<dbReference type="OrthoDB" id="2690066at2759"/>